<evidence type="ECO:0000313" key="2">
    <source>
        <dbReference type="EMBL" id="WVZ99280.1"/>
    </source>
</evidence>
<dbReference type="PANTHER" id="PTHR32278:SF111">
    <property type="entry name" value="F-BOX PROTEIN PP2-B12-RELATED"/>
    <property type="match status" value="1"/>
</dbReference>
<dbReference type="CDD" id="cd01650">
    <property type="entry name" value="RT_nLTR_like"/>
    <property type="match status" value="1"/>
</dbReference>
<dbReference type="AlphaFoldDB" id="A0AAQ3XIG0"/>
<name>A0AAQ3XIG0_PASNO</name>
<accession>A0AAQ3XIG0</accession>
<dbReference type="Pfam" id="PF13966">
    <property type="entry name" value="zf-RVT"/>
    <property type="match status" value="1"/>
</dbReference>
<dbReference type="Gene3D" id="1.20.1280.50">
    <property type="match status" value="1"/>
</dbReference>
<dbReference type="EMBL" id="CP144754">
    <property type="protein sequence ID" value="WVZ99280.1"/>
    <property type="molecule type" value="Genomic_DNA"/>
</dbReference>
<dbReference type="InterPro" id="IPR043502">
    <property type="entry name" value="DNA/RNA_pol_sf"/>
</dbReference>
<sequence>MATTESPVAACEIARMPEELLSASIACTAPRDACRAAAVSTTWRAAADSDAVWACLLPRDLPPLADGELPAEPLSKKALFMRLSDPARPVLLADRLRSMWVDRPTAAKCYMLSTRALYICWSDTPQYWTWTPLANSREAPTEELTAPLTISEAKQAVKMMNKCSAPGPDGFGPSFYQACWETVAAEFERFCFAFQNQSVQLERVNRSFIVLLPKAPGACAVGSFRPISLQNCCVKIIAKMLTTRLQKQIDRLVDVDQTGFIRGRSITENFVYALELVQFCHKKKAPTVVLKLDFAKAFDSISWDGLFTILRARGFSDVWCTWMLCLLSSSKTAVLVNGCPGPWIQCKRGLRQGDPLSPYLFLLVADVLQALIQRDSGVLHPVIDQAHCPVLQYADDTLILLRGEVQRVRRLREILDSFAAATGLYINYSKSTMVPIHMDSSVVDQCVSVMGCRLEGFPQTYLGLPLSVSKLRLSSFDPYIAKVDRRLAGWQASVLNPMGRAVLVNAVLSSQMVYLMCALPLPPGVVTQVDRRRRGFLWSGEDTAAGAQCLVAWDRVCDDKSMGGLGVKDLALQNACLLLKLLYRLHTAKDSSWASWARGNICLATLEGGMPGGHWSVLRALLPLFQAITSSVVGDGVATDFWNDAWLGGDDLASRFPALFSHCRRPSASVRDVLARGERIQCRANLARKNVVASADCELCPGVPETTTHIFLECPFAVSFWRAINLAHVLPASVRELHAMPCPSHVPALRYNAFIQLCCWRLWKRRNELVFRGEEQSLYTLLSECKKDARLWVCRFKREERFSEGAELLDVCWLEIQGRIHSKMLSPNSTYAVYMVFNIAEESYGLDYPFQDAQVSIGASKSTRQVCLHGYEEEGEGEEEVPQNYRPIRVPTIRRRLRGRNRRVPHGVHVQLPQRRADGWMELELGEFNNEEGEDDEVSISLMGTRGGNWKKGLIVQGIEIRVKK</sequence>
<dbReference type="Pfam" id="PF14299">
    <property type="entry name" value="PP2"/>
    <property type="match status" value="2"/>
</dbReference>
<dbReference type="CDD" id="cd22162">
    <property type="entry name" value="F-box_AtSKIP3-like"/>
    <property type="match status" value="1"/>
</dbReference>
<evidence type="ECO:0000259" key="1">
    <source>
        <dbReference type="PROSITE" id="PS50878"/>
    </source>
</evidence>
<reference evidence="2 3" key="1">
    <citation type="submission" date="2024-02" db="EMBL/GenBank/DDBJ databases">
        <title>High-quality chromosome-scale genome assembly of Pensacola bahiagrass (Paspalum notatum Flugge var. saurae).</title>
        <authorList>
            <person name="Vega J.M."/>
            <person name="Podio M."/>
            <person name="Orjuela J."/>
            <person name="Siena L.A."/>
            <person name="Pessino S.C."/>
            <person name="Combes M.C."/>
            <person name="Mariac C."/>
            <person name="Albertini E."/>
            <person name="Pupilli F."/>
            <person name="Ortiz J.P.A."/>
            <person name="Leblanc O."/>
        </authorList>
    </citation>
    <scope>NUCLEOTIDE SEQUENCE [LARGE SCALE GENOMIC DNA]</scope>
    <source>
        <strain evidence="2">R1</strain>
        <tissue evidence="2">Leaf</tissue>
    </source>
</reference>
<gene>
    <name evidence="2" type="ORF">U9M48_044608</name>
</gene>
<dbReference type="InterPro" id="IPR000477">
    <property type="entry name" value="RT_dom"/>
</dbReference>
<dbReference type="SUPFAM" id="SSF81383">
    <property type="entry name" value="F-box domain"/>
    <property type="match status" value="1"/>
</dbReference>
<dbReference type="InterPro" id="IPR026960">
    <property type="entry name" value="RVT-Znf"/>
</dbReference>
<dbReference type="InterPro" id="IPR025886">
    <property type="entry name" value="PP2-like"/>
</dbReference>
<protein>
    <recommendedName>
        <fullName evidence="1">Reverse transcriptase domain-containing protein</fullName>
    </recommendedName>
</protein>
<proteinExistence type="predicted"/>
<keyword evidence="3" id="KW-1185">Reference proteome</keyword>
<evidence type="ECO:0000313" key="3">
    <source>
        <dbReference type="Proteomes" id="UP001341281"/>
    </source>
</evidence>
<dbReference type="PANTHER" id="PTHR32278">
    <property type="entry name" value="F-BOX DOMAIN-CONTAINING PROTEIN"/>
    <property type="match status" value="1"/>
</dbReference>
<feature type="domain" description="Reverse transcriptase" evidence="1">
    <location>
        <begin position="193"/>
        <end position="466"/>
    </location>
</feature>
<organism evidence="2 3">
    <name type="scientific">Paspalum notatum var. saurae</name>
    <dbReference type="NCBI Taxonomy" id="547442"/>
    <lineage>
        <taxon>Eukaryota</taxon>
        <taxon>Viridiplantae</taxon>
        <taxon>Streptophyta</taxon>
        <taxon>Embryophyta</taxon>
        <taxon>Tracheophyta</taxon>
        <taxon>Spermatophyta</taxon>
        <taxon>Magnoliopsida</taxon>
        <taxon>Liliopsida</taxon>
        <taxon>Poales</taxon>
        <taxon>Poaceae</taxon>
        <taxon>PACMAD clade</taxon>
        <taxon>Panicoideae</taxon>
        <taxon>Andropogonodae</taxon>
        <taxon>Paspaleae</taxon>
        <taxon>Paspalinae</taxon>
        <taxon>Paspalum</taxon>
    </lineage>
</organism>
<dbReference type="Proteomes" id="UP001341281">
    <property type="component" value="Chromosome 10"/>
</dbReference>
<dbReference type="Pfam" id="PF00078">
    <property type="entry name" value="RVT_1"/>
    <property type="match status" value="1"/>
</dbReference>
<dbReference type="PROSITE" id="PS50878">
    <property type="entry name" value="RT_POL"/>
    <property type="match status" value="1"/>
</dbReference>
<dbReference type="InterPro" id="IPR036047">
    <property type="entry name" value="F-box-like_dom_sf"/>
</dbReference>
<dbReference type="SUPFAM" id="SSF56672">
    <property type="entry name" value="DNA/RNA polymerases"/>
    <property type="match status" value="1"/>
</dbReference>